<evidence type="ECO:0000313" key="2">
    <source>
        <dbReference type="Proteomes" id="UP000764837"/>
    </source>
</evidence>
<organism evidence="1 2">
    <name type="scientific">Micromonospora luteifusca</name>
    <dbReference type="NCBI Taxonomy" id="709860"/>
    <lineage>
        <taxon>Bacteria</taxon>
        <taxon>Bacillati</taxon>
        <taxon>Actinomycetota</taxon>
        <taxon>Actinomycetes</taxon>
        <taxon>Micromonosporales</taxon>
        <taxon>Micromonosporaceae</taxon>
        <taxon>Micromonospora</taxon>
    </lineage>
</organism>
<dbReference type="Proteomes" id="UP000764837">
    <property type="component" value="Unassembled WGS sequence"/>
</dbReference>
<dbReference type="EMBL" id="JAFBBP010000001">
    <property type="protein sequence ID" value="MBM7491269.1"/>
    <property type="molecule type" value="Genomic_DNA"/>
</dbReference>
<gene>
    <name evidence="1" type="ORF">JOD64_002491</name>
</gene>
<comment type="caution">
    <text evidence="1">The sequence shown here is derived from an EMBL/GenBank/DDBJ whole genome shotgun (WGS) entry which is preliminary data.</text>
</comment>
<protein>
    <submittedName>
        <fullName evidence="1">Uncharacterized protein</fullName>
    </submittedName>
</protein>
<reference evidence="1 2" key="1">
    <citation type="submission" date="2021-01" db="EMBL/GenBank/DDBJ databases">
        <title>Sequencing the genomes of 1000 actinobacteria strains.</title>
        <authorList>
            <person name="Klenk H.-P."/>
        </authorList>
    </citation>
    <scope>NUCLEOTIDE SEQUENCE [LARGE SCALE GENOMIC DNA]</scope>
    <source>
        <strain evidence="1 2">DSM 100204</strain>
    </source>
</reference>
<proteinExistence type="predicted"/>
<keyword evidence="2" id="KW-1185">Reference proteome</keyword>
<name>A0ABS2LUG9_9ACTN</name>
<accession>A0ABS2LUG9</accession>
<sequence length="37" mass="3895">MLAHPRYEVGKGLSVDQVRKILAAPPGLVLPTLLPSG</sequence>
<evidence type="ECO:0000313" key="1">
    <source>
        <dbReference type="EMBL" id="MBM7491269.1"/>
    </source>
</evidence>